<gene>
    <name evidence="2" type="ORF">BBK36DRAFT_4129</name>
</gene>
<dbReference type="CDD" id="cd02440">
    <property type="entry name" value="AdoMet_MTases"/>
    <property type="match status" value="1"/>
</dbReference>
<dbReference type="Pfam" id="PF13489">
    <property type="entry name" value="Methyltransf_23"/>
    <property type="match status" value="1"/>
</dbReference>
<evidence type="ECO:0000313" key="2">
    <source>
        <dbReference type="EMBL" id="PTB66986.1"/>
    </source>
</evidence>
<reference evidence="3" key="1">
    <citation type="submission" date="2016-07" db="EMBL/GenBank/DDBJ databases">
        <title>Multiple horizontal gene transfer events from other fungi enriched the ability of initially mycotrophic Trichoderma (Ascomycota) to feed on dead plant biomass.</title>
        <authorList>
            <consortium name="DOE Joint Genome Institute"/>
            <person name="Atanasova L."/>
            <person name="Chenthamara K."/>
            <person name="Zhang J."/>
            <person name="Grujic M."/>
            <person name="Henrissat B."/>
            <person name="Kuo A."/>
            <person name="Aerts A."/>
            <person name="Salamov A."/>
            <person name="Lipzen A."/>
            <person name="Labutti K."/>
            <person name="Barry K."/>
            <person name="Miao Y."/>
            <person name="Rahimi M.J."/>
            <person name="Shen Q."/>
            <person name="Grigoriev I.V."/>
            <person name="Kubicek C.P."/>
            <person name="Druzhinina I.S."/>
        </authorList>
    </citation>
    <scope>NUCLEOTIDE SEQUENCE [LARGE SCALE GENOMIC DNA]</scope>
    <source>
        <strain evidence="3">TUCIM 6016</strain>
    </source>
</reference>
<dbReference type="RefSeq" id="XP_024750306.1">
    <property type="nucleotide sequence ID" value="XM_024898062.1"/>
</dbReference>
<keyword evidence="3" id="KW-1185">Reference proteome</keyword>
<protein>
    <recommendedName>
        <fullName evidence="4">S-adenosyl-L-methionine-dependent methyltransferase</fullName>
    </recommendedName>
</protein>
<name>A0A2T4BCC9_9HYPO</name>
<evidence type="ECO:0008006" key="4">
    <source>
        <dbReference type="Google" id="ProtNLM"/>
    </source>
</evidence>
<dbReference type="EMBL" id="KZ680212">
    <property type="protein sequence ID" value="PTB66986.1"/>
    <property type="molecule type" value="Genomic_DNA"/>
</dbReference>
<proteinExistence type="inferred from homology"/>
<dbReference type="OrthoDB" id="417697at2759"/>
<dbReference type="PANTHER" id="PTHR43591">
    <property type="entry name" value="METHYLTRANSFERASE"/>
    <property type="match status" value="1"/>
</dbReference>
<dbReference type="GeneID" id="36606180"/>
<organism evidence="2 3">
    <name type="scientific">Trichoderma citrinoviride</name>
    <dbReference type="NCBI Taxonomy" id="58853"/>
    <lineage>
        <taxon>Eukaryota</taxon>
        <taxon>Fungi</taxon>
        <taxon>Dikarya</taxon>
        <taxon>Ascomycota</taxon>
        <taxon>Pezizomycotina</taxon>
        <taxon>Sordariomycetes</taxon>
        <taxon>Hypocreomycetidae</taxon>
        <taxon>Hypocreales</taxon>
        <taxon>Hypocreaceae</taxon>
        <taxon>Trichoderma</taxon>
    </lineage>
</organism>
<comment type="similarity">
    <text evidence="1">Belongs to the methyltransferase superfamily. LaeA methyltransferase family.</text>
</comment>
<dbReference type="InterPro" id="IPR029063">
    <property type="entry name" value="SAM-dependent_MTases_sf"/>
</dbReference>
<dbReference type="Gene3D" id="3.40.50.150">
    <property type="entry name" value="Vaccinia Virus protein VP39"/>
    <property type="match status" value="1"/>
</dbReference>
<evidence type="ECO:0000256" key="1">
    <source>
        <dbReference type="ARBA" id="ARBA00038158"/>
    </source>
</evidence>
<evidence type="ECO:0000313" key="3">
    <source>
        <dbReference type="Proteomes" id="UP000241546"/>
    </source>
</evidence>
<dbReference type="Proteomes" id="UP000241546">
    <property type="component" value="Unassembled WGS sequence"/>
</dbReference>
<dbReference type="PANTHER" id="PTHR43591:SF50">
    <property type="entry name" value="METHYLTRANSFERASE DOMAIN-CONTAINING PROTEIN-RELATED"/>
    <property type="match status" value="1"/>
</dbReference>
<dbReference type="SUPFAM" id="SSF53335">
    <property type="entry name" value="S-adenosyl-L-methionine-dependent methyltransferases"/>
    <property type="match status" value="1"/>
</dbReference>
<sequence length="288" mass="32329">MAEAVSEPAPYIFHRDHKSSIRLNYQHMLIKKLCNDQLLHPAVRQSIASRSSSIRVADIATGTALWLTELSDALPADAQLLGFDVSADQYPPGEWLPGNVALHEHDAFTPFAPELLGSFDVVHLRFFITLLNGENIRPLLDNLKTLLKPGGFLQWLDFDPRSAKAIATRPDMHMPRTESVVSIMRKAQPDVDSWILHDSELLKAAGLDPVAYERLQLCDYLRPIWNHCHIMGMEELSRRMSRITANGNDKPSPLLQQIKDLEAEFAQGASVDAEWFIMVGQMPGSTQE</sequence>
<accession>A0A2T4BCC9</accession>
<dbReference type="AlphaFoldDB" id="A0A2T4BCC9"/>